<dbReference type="FunFam" id="1.25.40.10:FF:000436">
    <property type="entry name" value="Pentatricopeptide repeat-containing protein At5g39350 family"/>
    <property type="match status" value="1"/>
</dbReference>
<gene>
    <name evidence="4" type="primary">LOC111004746</name>
</gene>
<dbReference type="FunFam" id="1.25.40.10:FF:000344">
    <property type="entry name" value="Pentatricopeptide repeat-containing protein"/>
    <property type="match status" value="1"/>
</dbReference>
<dbReference type="FunFam" id="1.25.40.10:FF:000090">
    <property type="entry name" value="Pentatricopeptide repeat-containing protein, chloroplastic"/>
    <property type="match status" value="1"/>
</dbReference>
<dbReference type="GO" id="GO:0003723">
    <property type="term" value="F:RNA binding"/>
    <property type="evidence" value="ECO:0007669"/>
    <property type="project" value="InterPro"/>
</dbReference>
<accession>A0A6J1BRI1</accession>
<keyword evidence="3" id="KW-1185">Reference proteome</keyword>
<dbReference type="PANTHER" id="PTHR47926">
    <property type="entry name" value="PENTATRICOPEPTIDE REPEAT-CONTAINING PROTEIN"/>
    <property type="match status" value="1"/>
</dbReference>
<dbReference type="KEGG" id="mcha:111004746"/>
<evidence type="ECO:0000256" key="2">
    <source>
        <dbReference type="PROSITE-ProRule" id="PRU00708"/>
    </source>
</evidence>
<evidence type="ECO:0000313" key="3">
    <source>
        <dbReference type="Proteomes" id="UP000504603"/>
    </source>
</evidence>
<feature type="repeat" description="PPR" evidence="2">
    <location>
        <begin position="568"/>
        <end position="602"/>
    </location>
</feature>
<dbReference type="InterPro" id="IPR046960">
    <property type="entry name" value="PPR_At4g14850-like_plant"/>
</dbReference>
<dbReference type="InterPro" id="IPR046848">
    <property type="entry name" value="E_motif"/>
</dbReference>
<dbReference type="Pfam" id="PF01535">
    <property type="entry name" value="PPR"/>
    <property type="match status" value="5"/>
</dbReference>
<protein>
    <submittedName>
        <fullName evidence="4">Pentatricopeptide repeat-containing protein At1g69350, mitochondrial</fullName>
    </submittedName>
</protein>
<feature type="repeat" description="PPR" evidence="2">
    <location>
        <begin position="436"/>
        <end position="470"/>
    </location>
</feature>
<dbReference type="PANTHER" id="PTHR47926:SF344">
    <property type="entry name" value="OS07G0636900 PROTEIN"/>
    <property type="match status" value="1"/>
</dbReference>
<dbReference type="PROSITE" id="PS51375">
    <property type="entry name" value="PPR"/>
    <property type="match status" value="6"/>
</dbReference>
<dbReference type="GeneID" id="111004746"/>
<proteinExistence type="predicted"/>
<dbReference type="Proteomes" id="UP000504603">
    <property type="component" value="Unplaced"/>
</dbReference>
<dbReference type="Pfam" id="PF13812">
    <property type="entry name" value="PPR_3"/>
    <property type="match status" value="1"/>
</dbReference>
<dbReference type="OrthoDB" id="185373at2759"/>
<dbReference type="Pfam" id="PF13041">
    <property type="entry name" value="PPR_2"/>
    <property type="match status" value="3"/>
</dbReference>
<dbReference type="InterPro" id="IPR002885">
    <property type="entry name" value="PPR_rpt"/>
</dbReference>
<evidence type="ECO:0000256" key="1">
    <source>
        <dbReference type="ARBA" id="ARBA00022737"/>
    </source>
</evidence>
<reference evidence="4" key="1">
    <citation type="submission" date="2025-08" db="UniProtKB">
        <authorList>
            <consortium name="RefSeq"/>
        </authorList>
    </citation>
    <scope>IDENTIFICATION</scope>
    <source>
        <strain evidence="4">OHB3-1</strain>
    </source>
</reference>
<feature type="repeat" description="PPR" evidence="2">
    <location>
        <begin position="367"/>
        <end position="401"/>
    </location>
</feature>
<organism evidence="3 4">
    <name type="scientific">Momordica charantia</name>
    <name type="common">Bitter gourd</name>
    <name type="synonym">Balsam pear</name>
    <dbReference type="NCBI Taxonomy" id="3673"/>
    <lineage>
        <taxon>Eukaryota</taxon>
        <taxon>Viridiplantae</taxon>
        <taxon>Streptophyta</taxon>
        <taxon>Embryophyta</taxon>
        <taxon>Tracheophyta</taxon>
        <taxon>Spermatophyta</taxon>
        <taxon>Magnoliopsida</taxon>
        <taxon>eudicotyledons</taxon>
        <taxon>Gunneridae</taxon>
        <taxon>Pentapetalae</taxon>
        <taxon>rosids</taxon>
        <taxon>fabids</taxon>
        <taxon>Cucurbitales</taxon>
        <taxon>Cucurbitaceae</taxon>
        <taxon>Momordiceae</taxon>
        <taxon>Momordica</taxon>
    </lineage>
</organism>
<dbReference type="Gene3D" id="1.25.40.10">
    <property type="entry name" value="Tetratricopeptide repeat domain"/>
    <property type="match status" value="5"/>
</dbReference>
<dbReference type="FunFam" id="1.25.40.10:FF:000031">
    <property type="entry name" value="Pentatricopeptide repeat-containing protein mitochondrial"/>
    <property type="match status" value="1"/>
</dbReference>
<feature type="repeat" description="PPR" evidence="2">
    <location>
        <begin position="265"/>
        <end position="299"/>
    </location>
</feature>
<dbReference type="RefSeq" id="XP_022131617.1">
    <property type="nucleotide sequence ID" value="XM_022275925.1"/>
</dbReference>
<dbReference type="NCBIfam" id="TIGR00756">
    <property type="entry name" value="PPR"/>
    <property type="match status" value="5"/>
</dbReference>
<evidence type="ECO:0000313" key="4">
    <source>
        <dbReference type="RefSeq" id="XP_022131617.1"/>
    </source>
</evidence>
<feature type="repeat" description="PPR" evidence="2">
    <location>
        <begin position="537"/>
        <end position="567"/>
    </location>
</feature>
<dbReference type="InterPro" id="IPR011990">
    <property type="entry name" value="TPR-like_helical_dom_sf"/>
</dbReference>
<feature type="repeat" description="PPR" evidence="2">
    <location>
        <begin position="164"/>
        <end position="198"/>
    </location>
</feature>
<keyword evidence="1" id="KW-0677">Repeat</keyword>
<dbReference type="GO" id="GO:0009451">
    <property type="term" value="P:RNA modification"/>
    <property type="evidence" value="ECO:0007669"/>
    <property type="project" value="InterPro"/>
</dbReference>
<name>A0A6J1BRI1_MOMCH</name>
<sequence length="809" mass="90706">MTLYMPLFKSATTFRTLAQLHAHLLVTALHKDPLASTKLIESYSQMGDLQASRSVFQTFPSPDSFMWGVLIKSHVWSGFYAEAISLYHQMLCHQIQFNGYIFPSILRASSGFSDLGVGERVHGRIIKSGFHMDPVVDTSLLSMYGELGYLESAWRVFDEMPLRDLVSWSSIISSSVENGEINEGLETFRTMISEGVEPDSVIILTVAEACGELGILRLAKSSHGYILRRGIENDRSLASSLIFMYSKCGSLRSAEIIFKNVTHHSTSSWTAMISSYNQCDCFREALAVFVSMQKTEVEPNSVTMMVILRSCANLGFLREGKSVHCVVIKNNLDANLDCLGPTLLELYASIEKYDLCEKILHEIGGRGIVAWNMLISVYAQRGLLKEALVLFVRMQNQGLMPDSFSLASSLSASGNEGMFQLGLQIHGHVIKRPFMDEYVLNSLIDMYSKCGFVDLAYMIFDNMEPKGVVTWNSMICGLSQNGNSAEAIILFDQMYLTCQEIGEVAFLSVIQACSHLGYLEKGKWIHHKLVICGLRKDLYIETALVDMYAKCGDLQTAQQVFDSMSERSLVSWSTLLSSYGVHGQISEVILLFSKMLESGIKPNDVTVMNVLSAFSHAGCVKEGMLFFSSMRDFCIEPKIEHFACIIDLLSRAGDLNGAYEIIKSMPFPADAGIWGALLNGCRIHQRLDIVKNIQRKLCNIQTDDTGYYTLLSNIYAEGGEWYEFGKVRSMMKGTGLRKVPGYSLIEIGKKAYRFGAGDSWHSQMKEIYRFLDNFQRSSQEEANNVQVHCSLYDMSFYSEYKDLASYLII</sequence>
<dbReference type="AlphaFoldDB" id="A0A6J1BRI1"/>
<dbReference type="Pfam" id="PF20431">
    <property type="entry name" value="E_motif"/>
    <property type="match status" value="1"/>
</dbReference>